<name>A0ABY9RQK9_9ACTN</name>
<dbReference type="EMBL" id="CP133762">
    <property type="protein sequence ID" value="WMX44033.1"/>
    <property type="molecule type" value="Genomic_DNA"/>
</dbReference>
<proteinExistence type="predicted"/>
<dbReference type="Proteomes" id="UP001250858">
    <property type="component" value="Chromosome"/>
</dbReference>
<accession>A0ABY9RQK9</accession>
<reference evidence="1 2" key="1">
    <citation type="submission" date="2023-09" db="EMBL/GenBank/DDBJ databases">
        <title>Complete genome of Streptomyces roseicoloratus T14.</title>
        <authorList>
            <person name="Bashizi T."/>
            <person name="Kim M.-J."/>
            <person name="Lee G."/>
            <person name="Tagele S.B."/>
            <person name="Shin J.-H."/>
        </authorList>
    </citation>
    <scope>NUCLEOTIDE SEQUENCE [LARGE SCALE GENOMIC DNA]</scope>
    <source>
        <strain evidence="1 2">T14</strain>
    </source>
</reference>
<organism evidence="1 2">
    <name type="scientific">Streptomyces roseicoloratus</name>
    <dbReference type="NCBI Taxonomy" id="2508722"/>
    <lineage>
        <taxon>Bacteria</taxon>
        <taxon>Bacillati</taxon>
        <taxon>Actinomycetota</taxon>
        <taxon>Actinomycetes</taxon>
        <taxon>Kitasatosporales</taxon>
        <taxon>Streptomycetaceae</taxon>
        <taxon>Streptomyces</taxon>
    </lineage>
</organism>
<gene>
    <name evidence="1" type="ORF">RGF97_02980</name>
</gene>
<evidence type="ECO:0000313" key="1">
    <source>
        <dbReference type="EMBL" id="WMX44033.1"/>
    </source>
</evidence>
<protein>
    <recommendedName>
        <fullName evidence="3">CdiI immunity protein domain-containing protein</fullName>
    </recommendedName>
</protein>
<sequence length="137" mass="16162">MTRRIANFEEEFSSFIRASGRWRDTAPEALLGRWSRFVDDCEQGYPRDAEDYFNDLTSRDSLERALTSVELQEFPEMSHLRARVEEIDSRFRALLIPEVFPGIPGEFWWARGMVKAGGKRLVEDVRREYRIDLIEVE</sequence>
<evidence type="ECO:0008006" key="3">
    <source>
        <dbReference type="Google" id="ProtNLM"/>
    </source>
</evidence>
<dbReference type="RefSeq" id="WP_128978179.1">
    <property type="nucleotide sequence ID" value="NZ_CP133762.1"/>
</dbReference>
<keyword evidence="2" id="KW-1185">Reference proteome</keyword>
<evidence type="ECO:0000313" key="2">
    <source>
        <dbReference type="Proteomes" id="UP001250858"/>
    </source>
</evidence>